<dbReference type="Proteomes" id="UP001597180">
    <property type="component" value="Unassembled WGS sequence"/>
</dbReference>
<gene>
    <name evidence="2" type="ORF">ACFQ4B_24455</name>
</gene>
<dbReference type="EMBL" id="JBHTLU010000034">
    <property type="protein sequence ID" value="MFD1223275.1"/>
    <property type="molecule type" value="Genomic_DNA"/>
</dbReference>
<reference evidence="3" key="1">
    <citation type="journal article" date="2019" name="Int. J. Syst. Evol. Microbiol.">
        <title>The Global Catalogue of Microorganisms (GCM) 10K type strain sequencing project: providing services to taxonomists for standard genome sequencing and annotation.</title>
        <authorList>
            <consortium name="The Broad Institute Genomics Platform"/>
            <consortium name="The Broad Institute Genome Sequencing Center for Infectious Disease"/>
            <person name="Wu L."/>
            <person name="Ma J."/>
        </authorList>
    </citation>
    <scope>NUCLEOTIDE SEQUENCE [LARGE SCALE GENOMIC DNA]</scope>
    <source>
        <strain evidence="3">CCUG 53270</strain>
    </source>
</reference>
<feature type="signal peptide" evidence="1">
    <location>
        <begin position="1"/>
        <end position="27"/>
    </location>
</feature>
<comment type="caution">
    <text evidence="2">The sequence shown here is derived from an EMBL/GenBank/DDBJ whole genome shotgun (WGS) entry which is preliminary data.</text>
</comment>
<feature type="chain" id="PRO_5047541301" evidence="1">
    <location>
        <begin position="28"/>
        <end position="716"/>
    </location>
</feature>
<sequence length="716" mass="80406">MKINKKTTQILLLSAALTLSTAVPAFADDSSNPPANTSNVLSTGSAPALGQVKVTADSYFELKNVTILPEKGSKTVTFTVSVHNEGSSDLLFIDYWPHLKTKSGNQISVRILPQDKDKNRITPKSVQDISFYASVNENTDLTDLIFEFIKWDFSQPNFERSIGEIAVPDNYSVVTPVNDSHNINMAGTEVKTSIKKIFMTKNEKNVTPTVVLNMENVGNRSAAVPAYQFLIRTKEGYMYPLDAKNMKDLVINPQVKKEIEMTGSIPVEVSKEGWQLVIIQNASDLKLNLPIAYFELPQVSEPDSVDTGIEYKFTNKEGTYTTKLNSLQRLPLEDQDILSANITLMNQGENSLPIPELTGHFLLDDKVKVEAKLIQTDKVIGLPVGGSSTFQFIGKMPYTYQFSTVKLVLQEKTGEKETEDLLEFAHRSELMNMPYYNVGETYKNINIGRNASYQVRNVKTYAGDTADIFTVQMEAVNLEKRYTDVTKLVAQFKTTDGSVYPAAVSEIKNKITPGGKALLILSSTLPKGFPTSNMNVMIGEAVTDNKFSTSKDAPDAYVNAVGFWLPLENFEVKDNLLDIDLLPYTLSINKINTWLDREKLKVTFNYELTKNLLMETNTEGRKLIIGLEDENGNKSFTREFDFKDFDMVDASANTETNKDTKIRLGKRDKFVIEEQDQDLIFHLETLKTYKLSVYDSYQGQKKLLASQKIDWFSTTD</sequence>
<proteinExistence type="predicted"/>
<evidence type="ECO:0000313" key="3">
    <source>
        <dbReference type="Proteomes" id="UP001597180"/>
    </source>
</evidence>
<organism evidence="2 3">
    <name type="scientific">Paenibacillus vulneris</name>
    <dbReference type="NCBI Taxonomy" id="1133364"/>
    <lineage>
        <taxon>Bacteria</taxon>
        <taxon>Bacillati</taxon>
        <taxon>Bacillota</taxon>
        <taxon>Bacilli</taxon>
        <taxon>Bacillales</taxon>
        <taxon>Paenibacillaceae</taxon>
        <taxon>Paenibacillus</taxon>
    </lineage>
</organism>
<evidence type="ECO:0000313" key="2">
    <source>
        <dbReference type="EMBL" id="MFD1223275.1"/>
    </source>
</evidence>
<keyword evidence="1" id="KW-0732">Signal</keyword>
<evidence type="ECO:0000256" key="1">
    <source>
        <dbReference type="SAM" id="SignalP"/>
    </source>
</evidence>
<keyword evidence="3" id="KW-1185">Reference proteome</keyword>
<accession>A0ABW3UUS7</accession>
<dbReference type="RefSeq" id="WP_345590257.1">
    <property type="nucleotide sequence ID" value="NZ_BAABJG010000022.1"/>
</dbReference>
<protein>
    <submittedName>
        <fullName evidence="2">Uncharacterized protein</fullName>
    </submittedName>
</protein>
<name>A0ABW3UUS7_9BACL</name>